<reference evidence="1" key="1">
    <citation type="submission" date="2022-07" db="EMBL/GenBank/DDBJ databases">
        <title>Genome Sequence of Lecanicillium saksenae.</title>
        <authorList>
            <person name="Buettner E."/>
        </authorList>
    </citation>
    <scope>NUCLEOTIDE SEQUENCE</scope>
    <source>
        <strain evidence="1">VT-O1</strain>
    </source>
</reference>
<protein>
    <submittedName>
        <fullName evidence="1">Uncharacterized protein</fullName>
    </submittedName>
</protein>
<name>A0ACC1QU54_9HYPO</name>
<proteinExistence type="predicted"/>
<comment type="caution">
    <text evidence="1">The sequence shown here is derived from an EMBL/GenBank/DDBJ whole genome shotgun (WGS) entry which is preliminary data.</text>
</comment>
<evidence type="ECO:0000313" key="1">
    <source>
        <dbReference type="EMBL" id="KAJ3493254.1"/>
    </source>
</evidence>
<accession>A0ACC1QU54</accession>
<dbReference type="Proteomes" id="UP001148737">
    <property type="component" value="Unassembled WGS sequence"/>
</dbReference>
<keyword evidence="2" id="KW-1185">Reference proteome</keyword>
<organism evidence="1 2">
    <name type="scientific">Lecanicillium saksenae</name>
    <dbReference type="NCBI Taxonomy" id="468837"/>
    <lineage>
        <taxon>Eukaryota</taxon>
        <taxon>Fungi</taxon>
        <taxon>Dikarya</taxon>
        <taxon>Ascomycota</taxon>
        <taxon>Pezizomycotina</taxon>
        <taxon>Sordariomycetes</taxon>
        <taxon>Hypocreomycetidae</taxon>
        <taxon>Hypocreales</taxon>
        <taxon>Cordycipitaceae</taxon>
        <taxon>Lecanicillium</taxon>
    </lineage>
</organism>
<gene>
    <name evidence="1" type="ORF">NLG97_g4849</name>
</gene>
<dbReference type="EMBL" id="JANAKD010000506">
    <property type="protein sequence ID" value="KAJ3493254.1"/>
    <property type="molecule type" value="Genomic_DNA"/>
</dbReference>
<sequence>MATLKLKERQPAEEIENWDDDGDFLLEGDELSRRTSTNFNSAPLRRRDSTSSHVSFRSEIESIQGDEQQFHIPGDDESSTMDAIAAAQHAGIPLPQNVPTSALMGGTIKRLGGRKIQKIIQDDWENDLELPDSSKGLAIKHKETVDFPDTLRQVSAGSLPDSPTRLRKSPATSTAPSAPSMLSASLAAKSATSALTSAINLDKFKDTEDDDFFGEGPATVRVPSIPRGRQQANPVSFITPPTPQKKDKTTAVDDDFDDLELPSDGKLTLSTRRDIPTTPSQVDDLDWGEGSLGTRWGGTRRDGRSARSSSASALSPSISSSVTAESEDETFDGLLLPAGPLNFQERLQRRKNSPSPSRLTVDTQITSAATTPAKPHVEPERQDPLDGLDIGDGDVFESTKLSLHRNIKIKEAQPASPARPKTAVSLTARTLRL</sequence>
<evidence type="ECO:0000313" key="2">
    <source>
        <dbReference type="Proteomes" id="UP001148737"/>
    </source>
</evidence>